<dbReference type="OrthoDB" id="408631at2759"/>
<dbReference type="InterPro" id="IPR029058">
    <property type="entry name" value="AB_hydrolase_fold"/>
</dbReference>
<protein>
    <recommendedName>
        <fullName evidence="3">Peptidase S9 prolyl oligopeptidase catalytic domain-containing protein</fullName>
    </recommendedName>
</protein>
<keyword evidence="2" id="KW-1185">Reference proteome</keyword>
<dbReference type="AlphaFoldDB" id="A0A316UKM9"/>
<dbReference type="Gene3D" id="3.40.50.1820">
    <property type="entry name" value="alpha/beta hydrolase"/>
    <property type="match status" value="1"/>
</dbReference>
<sequence>MCFFSLTTSFLSAGGQYAFQLLLRTSPAQHPAAFLNIYGAVSVDVPRYRQPIPASALPHPLLDLPGLGFPPLNGIVRGLFVAPEAVTEEGSVAAWPLPFELKLNTNLAQPTGSILSFIDEHLTKGLLHPDECDDEWLNQHWIKRNGLSTSLYEALQAGRRMGPEDVARGLLMWWGFRTGTFLHMLRDEAGGEDTEAMLDNVDILRRLEADHNAARGATKGFYASTPLPALPARFPSTYTVHGTNDNLLPCWVSERFHELMKQRGEDSTLVLVQGEDHGFDSIRWAGGEGQEENKLEGWVRAKLGVEG</sequence>
<proteinExistence type="predicted"/>
<dbReference type="STRING" id="1569628.A0A316UKM9"/>
<name>A0A316UKM9_9BASI</name>
<dbReference type="RefSeq" id="XP_025359970.1">
    <property type="nucleotide sequence ID" value="XM_025506928.1"/>
</dbReference>
<dbReference type="EMBL" id="KZ819676">
    <property type="protein sequence ID" value="PWN25358.1"/>
    <property type="molecule type" value="Genomic_DNA"/>
</dbReference>
<dbReference type="GeneID" id="37028751"/>
<reference evidence="1 2" key="1">
    <citation type="journal article" date="2018" name="Mol. Biol. Evol.">
        <title>Broad Genomic Sampling Reveals a Smut Pathogenic Ancestry of the Fungal Clade Ustilaginomycotina.</title>
        <authorList>
            <person name="Kijpornyongpan T."/>
            <person name="Mondo S.J."/>
            <person name="Barry K."/>
            <person name="Sandor L."/>
            <person name="Lee J."/>
            <person name="Lipzen A."/>
            <person name="Pangilinan J."/>
            <person name="LaButti K."/>
            <person name="Hainaut M."/>
            <person name="Henrissat B."/>
            <person name="Grigoriev I.V."/>
            <person name="Spatafora J.W."/>
            <person name="Aime M.C."/>
        </authorList>
    </citation>
    <scope>NUCLEOTIDE SEQUENCE [LARGE SCALE GENOMIC DNA]</scope>
    <source>
        <strain evidence="1 2">MCA 5214</strain>
    </source>
</reference>
<evidence type="ECO:0008006" key="3">
    <source>
        <dbReference type="Google" id="ProtNLM"/>
    </source>
</evidence>
<dbReference type="SUPFAM" id="SSF53474">
    <property type="entry name" value="alpha/beta-Hydrolases"/>
    <property type="match status" value="1"/>
</dbReference>
<accession>A0A316UKM9</accession>
<evidence type="ECO:0000313" key="2">
    <source>
        <dbReference type="Proteomes" id="UP000245884"/>
    </source>
</evidence>
<gene>
    <name evidence="1" type="ORF">BDZ90DRAFT_234203</name>
</gene>
<dbReference type="Proteomes" id="UP000245884">
    <property type="component" value="Unassembled WGS sequence"/>
</dbReference>
<evidence type="ECO:0000313" key="1">
    <source>
        <dbReference type="EMBL" id="PWN25358.1"/>
    </source>
</evidence>
<organism evidence="1 2">
    <name type="scientific">Jaminaea rosea</name>
    <dbReference type="NCBI Taxonomy" id="1569628"/>
    <lineage>
        <taxon>Eukaryota</taxon>
        <taxon>Fungi</taxon>
        <taxon>Dikarya</taxon>
        <taxon>Basidiomycota</taxon>
        <taxon>Ustilaginomycotina</taxon>
        <taxon>Exobasidiomycetes</taxon>
        <taxon>Microstromatales</taxon>
        <taxon>Microstromatales incertae sedis</taxon>
        <taxon>Jaminaea</taxon>
    </lineage>
</organism>